<evidence type="ECO:0000256" key="3">
    <source>
        <dbReference type="SAM" id="MobiDB-lite"/>
    </source>
</evidence>
<dbReference type="FunFam" id="3.30.1360.40:FF:000001">
    <property type="entry name" value="Ribosome-recycling factor"/>
    <property type="match status" value="1"/>
</dbReference>
<dbReference type="Gene3D" id="1.10.132.20">
    <property type="entry name" value="Ribosome-recycling factor"/>
    <property type="match status" value="1"/>
</dbReference>
<dbReference type="SUPFAM" id="SSF55194">
    <property type="entry name" value="Ribosome recycling factor, RRF"/>
    <property type="match status" value="1"/>
</dbReference>
<evidence type="ECO:0000256" key="2">
    <source>
        <dbReference type="ARBA" id="ARBA00022917"/>
    </source>
</evidence>
<dbReference type="NCBIfam" id="TIGR00496">
    <property type="entry name" value="frr"/>
    <property type="match status" value="1"/>
</dbReference>
<proteinExistence type="inferred from homology"/>
<feature type="region of interest" description="Disordered" evidence="3">
    <location>
        <begin position="144"/>
        <end position="164"/>
    </location>
</feature>
<keyword evidence="2" id="KW-0648">Protein biosynthesis</keyword>
<name>A0A383BME0_9ZZZZ</name>
<evidence type="ECO:0000256" key="1">
    <source>
        <dbReference type="ARBA" id="ARBA00005912"/>
    </source>
</evidence>
<dbReference type="PANTHER" id="PTHR20982:SF3">
    <property type="entry name" value="MITOCHONDRIAL RIBOSOME RECYCLING FACTOR PSEUDO 1"/>
    <property type="match status" value="1"/>
</dbReference>
<evidence type="ECO:0000313" key="5">
    <source>
        <dbReference type="EMBL" id="SVE21082.1"/>
    </source>
</evidence>
<protein>
    <recommendedName>
        <fullName evidence="4">Ribosome recycling factor domain-containing protein</fullName>
    </recommendedName>
</protein>
<dbReference type="CDD" id="cd00520">
    <property type="entry name" value="RRF"/>
    <property type="match status" value="1"/>
</dbReference>
<dbReference type="Gene3D" id="3.30.1360.40">
    <property type="match status" value="1"/>
</dbReference>
<feature type="non-terminal residue" evidence="5">
    <location>
        <position position="164"/>
    </location>
</feature>
<dbReference type="PANTHER" id="PTHR20982">
    <property type="entry name" value="RIBOSOME RECYCLING FACTOR"/>
    <property type="match status" value="1"/>
</dbReference>
<dbReference type="InterPro" id="IPR002661">
    <property type="entry name" value="Ribosome_recyc_fac"/>
</dbReference>
<dbReference type="EMBL" id="UINC01201646">
    <property type="protein sequence ID" value="SVE21082.1"/>
    <property type="molecule type" value="Genomic_DNA"/>
</dbReference>
<accession>A0A383BME0</accession>
<comment type="similarity">
    <text evidence="1">Belongs to the RRF family.</text>
</comment>
<dbReference type="AlphaFoldDB" id="A0A383BME0"/>
<dbReference type="InterPro" id="IPR036191">
    <property type="entry name" value="RRF_sf"/>
</dbReference>
<organism evidence="5">
    <name type="scientific">marine metagenome</name>
    <dbReference type="NCBI Taxonomy" id="408172"/>
    <lineage>
        <taxon>unclassified sequences</taxon>
        <taxon>metagenomes</taxon>
        <taxon>ecological metagenomes</taxon>
    </lineage>
</organism>
<evidence type="ECO:0000259" key="4">
    <source>
        <dbReference type="Pfam" id="PF01765"/>
    </source>
</evidence>
<dbReference type="GO" id="GO:0006412">
    <property type="term" value="P:translation"/>
    <property type="evidence" value="ECO:0007669"/>
    <property type="project" value="UniProtKB-KW"/>
</dbReference>
<gene>
    <name evidence="5" type="ORF">METZ01_LOCUS473936</name>
</gene>
<reference evidence="5" key="1">
    <citation type="submission" date="2018-05" db="EMBL/GenBank/DDBJ databases">
        <authorList>
            <person name="Lanie J.A."/>
            <person name="Ng W.-L."/>
            <person name="Kazmierczak K.M."/>
            <person name="Andrzejewski T.M."/>
            <person name="Davidsen T.M."/>
            <person name="Wayne K.J."/>
            <person name="Tettelin H."/>
            <person name="Glass J.I."/>
            <person name="Rusch D."/>
            <person name="Podicherti R."/>
            <person name="Tsui H.-C.T."/>
            <person name="Winkler M.E."/>
        </authorList>
    </citation>
    <scope>NUCLEOTIDE SEQUENCE</scope>
</reference>
<dbReference type="GO" id="GO:0043023">
    <property type="term" value="F:ribosomal large subunit binding"/>
    <property type="evidence" value="ECO:0007669"/>
    <property type="project" value="TreeGrafter"/>
</dbReference>
<dbReference type="InterPro" id="IPR023584">
    <property type="entry name" value="Ribosome_recyc_fac_dom"/>
</dbReference>
<feature type="domain" description="Ribosome recycling factor" evidence="4">
    <location>
        <begin position="20"/>
        <end position="164"/>
    </location>
</feature>
<sequence>MVEEIIDDVRQQMEKAIEVLRRDLAGLRTGRATASLLDGIRIDYYGTPTPLNQLASISVPEPRMLTVKPYEQSLIAEIEKVIRSEPSLGLNPSNDGTLIRLPIPELTEERRHDLVKVGRQRAEEGRVAVRHARRDGLDLVADAKNDGEISEDEGRLAQEKIQKL</sequence>
<dbReference type="Pfam" id="PF01765">
    <property type="entry name" value="RRF"/>
    <property type="match status" value="1"/>
</dbReference>